<name>A0A0A9B476_ARUDO</name>
<proteinExistence type="predicted"/>
<sequence>MSQPPEQVLIRCFLSPSCVVLVLVLSR</sequence>
<evidence type="ECO:0000313" key="1">
    <source>
        <dbReference type="EMBL" id="JAD58141.1"/>
    </source>
</evidence>
<accession>A0A0A9B476</accession>
<reference evidence="1" key="1">
    <citation type="submission" date="2014-09" db="EMBL/GenBank/DDBJ databases">
        <authorList>
            <person name="Magalhaes I.L.F."/>
            <person name="Oliveira U."/>
            <person name="Santos F.R."/>
            <person name="Vidigal T.H.D.A."/>
            <person name="Brescovit A.D."/>
            <person name="Santos A.J."/>
        </authorList>
    </citation>
    <scope>NUCLEOTIDE SEQUENCE</scope>
    <source>
        <tissue evidence="1">Shoot tissue taken approximately 20 cm above the soil surface</tissue>
    </source>
</reference>
<dbReference type="EMBL" id="GBRH01239754">
    <property type="protein sequence ID" value="JAD58141.1"/>
    <property type="molecule type" value="Transcribed_RNA"/>
</dbReference>
<organism evidence="1">
    <name type="scientific">Arundo donax</name>
    <name type="common">Giant reed</name>
    <name type="synonym">Donax arundinaceus</name>
    <dbReference type="NCBI Taxonomy" id="35708"/>
    <lineage>
        <taxon>Eukaryota</taxon>
        <taxon>Viridiplantae</taxon>
        <taxon>Streptophyta</taxon>
        <taxon>Embryophyta</taxon>
        <taxon>Tracheophyta</taxon>
        <taxon>Spermatophyta</taxon>
        <taxon>Magnoliopsida</taxon>
        <taxon>Liliopsida</taxon>
        <taxon>Poales</taxon>
        <taxon>Poaceae</taxon>
        <taxon>PACMAD clade</taxon>
        <taxon>Arundinoideae</taxon>
        <taxon>Arundineae</taxon>
        <taxon>Arundo</taxon>
    </lineage>
</organism>
<reference evidence="1" key="2">
    <citation type="journal article" date="2015" name="Data Brief">
        <title>Shoot transcriptome of the giant reed, Arundo donax.</title>
        <authorList>
            <person name="Barrero R.A."/>
            <person name="Guerrero F.D."/>
            <person name="Moolhuijzen P."/>
            <person name="Goolsby J.A."/>
            <person name="Tidwell J."/>
            <person name="Bellgard S.E."/>
            <person name="Bellgard M.I."/>
        </authorList>
    </citation>
    <scope>NUCLEOTIDE SEQUENCE</scope>
    <source>
        <tissue evidence="1">Shoot tissue taken approximately 20 cm above the soil surface</tissue>
    </source>
</reference>
<dbReference type="AlphaFoldDB" id="A0A0A9B476"/>
<protein>
    <submittedName>
        <fullName evidence="1">Uncharacterized protein</fullName>
    </submittedName>
</protein>